<evidence type="ECO:0000256" key="8">
    <source>
        <dbReference type="ARBA" id="ARBA00023154"/>
    </source>
</evidence>
<dbReference type="GO" id="GO:0050661">
    <property type="term" value="F:NADP binding"/>
    <property type="evidence" value="ECO:0007669"/>
    <property type="project" value="UniProtKB-UniRule"/>
</dbReference>
<gene>
    <name evidence="13" type="primary">dapB</name>
    <name evidence="16" type="ORF">AKJ42_01845</name>
</gene>
<dbReference type="InterPro" id="IPR022663">
    <property type="entry name" value="DapB_C"/>
</dbReference>
<dbReference type="HAMAP" id="MF_00102">
    <property type="entry name" value="DapB"/>
    <property type="match status" value="1"/>
</dbReference>
<dbReference type="InterPro" id="IPR022664">
    <property type="entry name" value="DapB_N_CS"/>
</dbReference>
<feature type="active site" description="Proton donor" evidence="13">
    <location>
        <position position="164"/>
    </location>
</feature>
<comment type="similarity">
    <text evidence="1 13">Belongs to the DapB family.</text>
</comment>
<evidence type="ECO:0000256" key="13">
    <source>
        <dbReference type="HAMAP-Rule" id="MF_00102"/>
    </source>
</evidence>
<sequence>MIKAAVCGACGRMGRRIIKTISAQEDMKVVAAIEAPDSPQIGEDAGKTAGIGKIGVKVIGSDKLEEELKKSKADVLVDFTVAEAAVKNVEVGAKAGVAIVVGTTGFSEEQKNRMEKAIQNAEVPAIIAPNMSVGVNVFFKLAEQAAKLLKNYDVELVETHHDKKLDAPSGTAMKAAEIVAKSTDRELDKVAKFGRPKGELGERPKDEIGIHSVRAGDVTGEHELIFAGPSERLELIHRAQSKQAFVSGVIKAIQHIVKEGKPGEIQDMQDVLRLK</sequence>
<comment type="caution">
    <text evidence="16">The sequence shown here is derived from an EMBL/GenBank/DDBJ whole genome shotgun (WGS) entry which is preliminary data.</text>
</comment>
<feature type="binding site" evidence="13">
    <location>
        <begin position="8"/>
        <end position="13"/>
    </location>
    <ligand>
        <name>NAD(+)</name>
        <dbReference type="ChEBI" id="CHEBI:57540"/>
    </ligand>
</feature>
<dbReference type="GO" id="GO:0005737">
    <property type="term" value="C:cytoplasm"/>
    <property type="evidence" value="ECO:0007669"/>
    <property type="project" value="UniProtKB-SubCell"/>
</dbReference>
<comment type="catalytic activity">
    <reaction evidence="11 13">
        <text>(S)-2,3,4,5-tetrahydrodipicolinate + NADP(+) + H2O = (2S,4S)-4-hydroxy-2,3,4,5-tetrahydrodipicolinate + NADPH + H(+)</text>
        <dbReference type="Rhea" id="RHEA:35331"/>
        <dbReference type="ChEBI" id="CHEBI:15377"/>
        <dbReference type="ChEBI" id="CHEBI:15378"/>
        <dbReference type="ChEBI" id="CHEBI:16845"/>
        <dbReference type="ChEBI" id="CHEBI:57783"/>
        <dbReference type="ChEBI" id="CHEBI:58349"/>
        <dbReference type="ChEBI" id="CHEBI:67139"/>
        <dbReference type="EC" id="1.17.1.8"/>
    </reaction>
</comment>
<dbReference type="InterPro" id="IPR023940">
    <property type="entry name" value="DHDPR_bac"/>
</dbReference>
<dbReference type="GO" id="GO:0051287">
    <property type="term" value="F:NAD binding"/>
    <property type="evidence" value="ECO:0007669"/>
    <property type="project" value="UniProtKB-UniRule"/>
</dbReference>
<comment type="caution">
    <text evidence="13">Was originally thought to be a dihydrodipicolinate reductase (DHDPR), catalyzing the conversion of dihydrodipicolinate to tetrahydrodipicolinate. However, it was shown in E.coli that the substrate of the enzymatic reaction is not dihydrodipicolinate (DHDP) but in fact (2S,4S)-4-hydroxy-2,3,4,5-tetrahydrodipicolinic acid (HTPA), the product released by the DapA-catalyzed reaction.</text>
</comment>
<dbReference type="Gene3D" id="3.40.50.720">
    <property type="entry name" value="NAD(P)-binding Rossmann-like Domain"/>
    <property type="match status" value="1"/>
</dbReference>
<evidence type="ECO:0000256" key="1">
    <source>
        <dbReference type="ARBA" id="ARBA00006642"/>
    </source>
</evidence>
<evidence type="ECO:0000259" key="15">
    <source>
        <dbReference type="Pfam" id="PF05173"/>
    </source>
</evidence>
<dbReference type="CDD" id="cd02274">
    <property type="entry name" value="DHDPR_N"/>
    <property type="match status" value="1"/>
</dbReference>
<dbReference type="InterPro" id="IPR000846">
    <property type="entry name" value="DapB_N"/>
</dbReference>
<dbReference type="PANTHER" id="PTHR20836">
    <property type="entry name" value="DIHYDRODIPICOLINATE REDUCTASE"/>
    <property type="match status" value="1"/>
</dbReference>
<comment type="pathway">
    <text evidence="9 13">Amino-acid biosynthesis; L-lysine biosynthesis via DAP pathway; (S)-tetrahydrodipicolinate from L-aspartate: step 4/4.</text>
</comment>
<feature type="binding site" evidence="13">
    <location>
        <position position="161"/>
    </location>
    <ligand>
        <name>(S)-2,3,4,5-tetrahydrodipicolinate</name>
        <dbReference type="ChEBI" id="CHEBI:16845"/>
    </ligand>
</feature>
<accession>A0A133V0W9</accession>
<evidence type="ECO:0000256" key="7">
    <source>
        <dbReference type="ARBA" id="ARBA00023027"/>
    </source>
</evidence>
<dbReference type="GO" id="GO:0009089">
    <property type="term" value="P:lysine biosynthetic process via diaminopimelate"/>
    <property type="evidence" value="ECO:0007669"/>
    <property type="project" value="UniProtKB-UniRule"/>
</dbReference>
<dbReference type="PANTHER" id="PTHR20836:SF0">
    <property type="entry name" value="4-HYDROXY-TETRAHYDRODIPICOLINATE REDUCTASE 1, CHLOROPLASTIC-RELATED"/>
    <property type="match status" value="1"/>
</dbReference>
<feature type="binding site" evidence="13">
    <location>
        <begin position="128"/>
        <end position="131"/>
    </location>
    <ligand>
        <name>NAD(+)</name>
        <dbReference type="ChEBI" id="CHEBI:57540"/>
    </ligand>
</feature>
<protein>
    <recommendedName>
        <fullName evidence="10 13">4-hydroxy-tetrahydrodipicolinate reductase</fullName>
        <shortName evidence="13">HTPA reductase</shortName>
        <ecNumber evidence="10 13">1.17.1.8</ecNumber>
    </recommendedName>
</protein>
<keyword evidence="17" id="KW-1185">Reference proteome</keyword>
<dbReference type="Proteomes" id="UP000070520">
    <property type="component" value="Unassembled WGS sequence"/>
</dbReference>
<dbReference type="UniPathway" id="UPA00034">
    <property type="reaction ID" value="UER00018"/>
</dbReference>
<feature type="binding site" evidence="13">
    <location>
        <begin position="102"/>
        <end position="104"/>
    </location>
    <ligand>
        <name>NAD(+)</name>
        <dbReference type="ChEBI" id="CHEBI:57540"/>
    </ligand>
</feature>
<evidence type="ECO:0000256" key="2">
    <source>
        <dbReference type="ARBA" id="ARBA00022490"/>
    </source>
</evidence>
<reference evidence="16 17" key="1">
    <citation type="journal article" date="2016" name="Sci. Rep.">
        <title>Metabolic traits of an uncultured archaeal lineage -MSBL1- from brine pools of the Red Sea.</title>
        <authorList>
            <person name="Mwirichia R."/>
            <person name="Alam I."/>
            <person name="Rashid M."/>
            <person name="Vinu M."/>
            <person name="Ba-Alawi W."/>
            <person name="Anthony Kamau A."/>
            <person name="Kamanda Ngugi D."/>
            <person name="Goker M."/>
            <person name="Klenk H.P."/>
            <person name="Bajic V."/>
            <person name="Stingl U."/>
        </authorList>
    </citation>
    <scope>NUCLEOTIDE SEQUENCE [LARGE SCALE GENOMIC DNA]</scope>
    <source>
        <strain evidence="16">SCGC-AAA261C02</strain>
    </source>
</reference>
<feature type="active site" description="Proton donor/acceptor" evidence="13">
    <location>
        <position position="160"/>
    </location>
</feature>
<evidence type="ECO:0000256" key="3">
    <source>
        <dbReference type="ARBA" id="ARBA00022605"/>
    </source>
</evidence>
<dbReference type="EMBL" id="LHXW01000015">
    <property type="protein sequence ID" value="KXB00046.1"/>
    <property type="molecule type" value="Genomic_DNA"/>
</dbReference>
<comment type="caution">
    <text evidence="13">Lacks conserved residue(s) required for the propagation of feature annotation.</text>
</comment>
<dbReference type="AlphaFoldDB" id="A0A133V0W9"/>
<keyword evidence="6 13" id="KW-0560">Oxidoreductase</keyword>
<dbReference type="NCBIfam" id="TIGR00036">
    <property type="entry name" value="dapB"/>
    <property type="match status" value="1"/>
</dbReference>
<dbReference type="SUPFAM" id="SSF55347">
    <property type="entry name" value="Glyceraldehyde-3-phosphate dehydrogenase-like, C-terminal domain"/>
    <property type="match status" value="1"/>
</dbReference>
<evidence type="ECO:0000313" key="17">
    <source>
        <dbReference type="Proteomes" id="UP000070520"/>
    </source>
</evidence>
<dbReference type="PROSITE" id="PS01298">
    <property type="entry name" value="DAPB"/>
    <property type="match status" value="1"/>
</dbReference>
<dbReference type="Pfam" id="PF01113">
    <property type="entry name" value="DapB_N"/>
    <property type="match status" value="1"/>
</dbReference>
<evidence type="ECO:0000256" key="6">
    <source>
        <dbReference type="ARBA" id="ARBA00023002"/>
    </source>
</evidence>
<evidence type="ECO:0000256" key="9">
    <source>
        <dbReference type="ARBA" id="ARBA00037922"/>
    </source>
</evidence>
<proteinExistence type="inferred from homology"/>
<evidence type="ECO:0000256" key="5">
    <source>
        <dbReference type="ARBA" id="ARBA00022915"/>
    </source>
</evidence>
<dbReference type="EC" id="1.17.1.8" evidence="10 13"/>
<keyword evidence="7 13" id="KW-0520">NAD</keyword>
<keyword evidence="4 13" id="KW-0521">NADP</keyword>
<dbReference type="Pfam" id="PF05173">
    <property type="entry name" value="DapB_C"/>
    <property type="match status" value="1"/>
</dbReference>
<evidence type="ECO:0000256" key="4">
    <source>
        <dbReference type="ARBA" id="ARBA00022857"/>
    </source>
</evidence>
<dbReference type="GO" id="GO:0016726">
    <property type="term" value="F:oxidoreductase activity, acting on CH or CH2 groups, NAD or NADP as acceptor"/>
    <property type="evidence" value="ECO:0007669"/>
    <property type="project" value="UniProtKB-UniRule"/>
</dbReference>
<evidence type="ECO:0000256" key="12">
    <source>
        <dbReference type="ARBA" id="ARBA00049396"/>
    </source>
</evidence>
<comment type="catalytic activity">
    <reaction evidence="12 13">
        <text>(S)-2,3,4,5-tetrahydrodipicolinate + NAD(+) + H2O = (2S,4S)-4-hydroxy-2,3,4,5-tetrahydrodipicolinate + NADH + H(+)</text>
        <dbReference type="Rhea" id="RHEA:35323"/>
        <dbReference type="ChEBI" id="CHEBI:15377"/>
        <dbReference type="ChEBI" id="CHEBI:15378"/>
        <dbReference type="ChEBI" id="CHEBI:16845"/>
        <dbReference type="ChEBI" id="CHEBI:57540"/>
        <dbReference type="ChEBI" id="CHEBI:57945"/>
        <dbReference type="ChEBI" id="CHEBI:67139"/>
        <dbReference type="EC" id="1.17.1.8"/>
    </reaction>
</comment>
<dbReference type="Gene3D" id="3.30.360.10">
    <property type="entry name" value="Dihydrodipicolinate Reductase, domain 2"/>
    <property type="match status" value="1"/>
</dbReference>
<feature type="domain" description="Dihydrodipicolinate reductase C-terminal" evidence="15">
    <location>
        <begin position="134"/>
        <end position="272"/>
    </location>
</feature>
<keyword evidence="8 13" id="KW-0457">Lysine biosynthesis</keyword>
<dbReference type="GO" id="GO:0008839">
    <property type="term" value="F:4-hydroxy-tetrahydrodipicolinate reductase"/>
    <property type="evidence" value="ECO:0007669"/>
    <property type="project" value="UniProtKB-UniRule"/>
</dbReference>
<dbReference type="SUPFAM" id="SSF51735">
    <property type="entry name" value="NAD(P)-binding Rossmann-fold domains"/>
    <property type="match status" value="1"/>
</dbReference>
<dbReference type="FunFam" id="3.30.360.10:FF:000004">
    <property type="entry name" value="4-hydroxy-tetrahydrodipicolinate reductase"/>
    <property type="match status" value="1"/>
</dbReference>
<evidence type="ECO:0000313" key="16">
    <source>
        <dbReference type="EMBL" id="KXB00046.1"/>
    </source>
</evidence>
<evidence type="ECO:0000256" key="11">
    <source>
        <dbReference type="ARBA" id="ARBA00049080"/>
    </source>
</evidence>
<feature type="domain" description="Dihydrodipicolinate reductase N-terminal" evidence="14">
    <location>
        <begin position="2"/>
        <end position="131"/>
    </location>
</feature>
<dbReference type="GO" id="GO:0019877">
    <property type="term" value="P:diaminopimelate biosynthetic process"/>
    <property type="evidence" value="ECO:0007669"/>
    <property type="project" value="UniProtKB-UniRule"/>
</dbReference>
<keyword evidence="5 13" id="KW-0220">Diaminopimelate biosynthesis</keyword>
<comment type="function">
    <text evidence="13">Catalyzes the conversion of 4-hydroxy-tetrahydrodipicolinate (HTPA) to tetrahydrodipicolinate.</text>
</comment>
<name>A0A133V0W9_9EURY</name>
<keyword evidence="2 13" id="KW-0963">Cytoplasm</keyword>
<organism evidence="16 17">
    <name type="scientific">candidate division MSBL1 archaeon SCGC-AAA261C02</name>
    <dbReference type="NCBI Taxonomy" id="1698272"/>
    <lineage>
        <taxon>Archaea</taxon>
        <taxon>Methanobacteriati</taxon>
        <taxon>Methanobacteriota</taxon>
        <taxon>candidate division MSBL1</taxon>
    </lineage>
</organism>
<evidence type="ECO:0000256" key="10">
    <source>
        <dbReference type="ARBA" id="ARBA00038983"/>
    </source>
</evidence>
<keyword evidence="3 13" id="KW-0028">Amino-acid biosynthesis</keyword>
<feature type="binding site" evidence="13">
    <location>
        <begin position="170"/>
        <end position="171"/>
    </location>
    <ligand>
        <name>(S)-2,3,4,5-tetrahydrodipicolinate</name>
        <dbReference type="ChEBI" id="CHEBI:16845"/>
    </ligand>
</feature>
<comment type="subcellular location">
    <subcellularLocation>
        <location evidence="13">Cytoplasm</location>
    </subcellularLocation>
</comment>
<evidence type="ECO:0000259" key="14">
    <source>
        <dbReference type="Pfam" id="PF01113"/>
    </source>
</evidence>
<dbReference type="PIRSF" id="PIRSF000161">
    <property type="entry name" value="DHPR"/>
    <property type="match status" value="1"/>
</dbReference>
<feature type="binding site" evidence="13">
    <location>
        <position position="34"/>
    </location>
    <ligand>
        <name>NAD(+)</name>
        <dbReference type="ChEBI" id="CHEBI:57540"/>
    </ligand>
</feature>
<dbReference type="PATRIC" id="fig|1698272.3.peg.178"/>
<comment type="subunit">
    <text evidence="13">Homotetramer.</text>
</comment>
<dbReference type="InterPro" id="IPR036291">
    <property type="entry name" value="NAD(P)-bd_dom_sf"/>
</dbReference>